<dbReference type="HOGENOM" id="CLU_073383_2_0_1"/>
<dbReference type="Proteomes" id="UP000008792">
    <property type="component" value="Unassembled WGS sequence"/>
</dbReference>
<accession>B4LGL9</accession>
<dbReference type="PhylomeDB" id="B4LGL9"/>
<keyword evidence="3" id="KW-1185">Reference proteome</keyword>
<dbReference type="KEGG" id="dvi:6624249"/>
<dbReference type="eggNOG" id="KOG4401">
    <property type="taxonomic scope" value="Eukaryota"/>
</dbReference>
<dbReference type="CDD" id="cd01735">
    <property type="entry name" value="LSm12_N"/>
    <property type="match status" value="1"/>
</dbReference>
<dbReference type="InterPro" id="IPR019181">
    <property type="entry name" value="LSM12_ABD"/>
</dbReference>
<dbReference type="STRING" id="7244.B4LGL9"/>
<dbReference type="Pfam" id="PF21166">
    <property type="entry name" value="LSM12_LSM"/>
    <property type="match status" value="1"/>
</dbReference>
<gene>
    <name evidence="2" type="primary">Dvir\GJ12106</name>
    <name evidence="2" type="ORF">Dvir_GJ12106</name>
</gene>
<dbReference type="EMBL" id="CH940647">
    <property type="protein sequence ID" value="EDW69457.1"/>
    <property type="molecule type" value="Genomic_DNA"/>
</dbReference>
<dbReference type="InterPro" id="IPR047574">
    <property type="entry name" value="AD"/>
</dbReference>
<dbReference type="OrthoDB" id="1057137at2759"/>
<proteinExistence type="predicted"/>
<dbReference type="Pfam" id="PF09793">
    <property type="entry name" value="AD"/>
    <property type="match status" value="1"/>
</dbReference>
<reference evidence="2 3" key="1">
    <citation type="journal article" date="2007" name="Nature">
        <title>Evolution of genes and genomes on the Drosophila phylogeny.</title>
        <authorList>
            <consortium name="Drosophila 12 Genomes Consortium"/>
            <person name="Clark A.G."/>
            <person name="Eisen M.B."/>
            <person name="Smith D.R."/>
            <person name="Bergman C.M."/>
            <person name="Oliver B."/>
            <person name="Markow T.A."/>
            <person name="Kaufman T.C."/>
            <person name="Kellis M."/>
            <person name="Gelbart W."/>
            <person name="Iyer V.N."/>
            <person name="Pollard D.A."/>
            <person name="Sackton T.B."/>
            <person name="Larracuente A.M."/>
            <person name="Singh N.D."/>
            <person name="Abad J.P."/>
            <person name="Abt D.N."/>
            <person name="Adryan B."/>
            <person name="Aguade M."/>
            <person name="Akashi H."/>
            <person name="Anderson W.W."/>
            <person name="Aquadro C.F."/>
            <person name="Ardell D.H."/>
            <person name="Arguello R."/>
            <person name="Artieri C.G."/>
            <person name="Barbash D.A."/>
            <person name="Barker D."/>
            <person name="Barsanti P."/>
            <person name="Batterham P."/>
            <person name="Batzoglou S."/>
            <person name="Begun D."/>
            <person name="Bhutkar A."/>
            <person name="Blanco E."/>
            <person name="Bosak S.A."/>
            <person name="Bradley R.K."/>
            <person name="Brand A.D."/>
            <person name="Brent M.R."/>
            <person name="Brooks A.N."/>
            <person name="Brown R.H."/>
            <person name="Butlin R.K."/>
            <person name="Caggese C."/>
            <person name="Calvi B.R."/>
            <person name="Bernardo de Carvalho A."/>
            <person name="Caspi A."/>
            <person name="Castrezana S."/>
            <person name="Celniker S.E."/>
            <person name="Chang J.L."/>
            <person name="Chapple C."/>
            <person name="Chatterji S."/>
            <person name="Chinwalla A."/>
            <person name="Civetta A."/>
            <person name="Clifton S.W."/>
            <person name="Comeron J.M."/>
            <person name="Costello J.C."/>
            <person name="Coyne J.A."/>
            <person name="Daub J."/>
            <person name="David R.G."/>
            <person name="Delcher A.L."/>
            <person name="Delehaunty K."/>
            <person name="Do C.B."/>
            <person name="Ebling H."/>
            <person name="Edwards K."/>
            <person name="Eickbush T."/>
            <person name="Evans J.D."/>
            <person name="Filipski A."/>
            <person name="Findeiss S."/>
            <person name="Freyhult E."/>
            <person name="Fulton L."/>
            <person name="Fulton R."/>
            <person name="Garcia A.C."/>
            <person name="Gardiner A."/>
            <person name="Garfield D.A."/>
            <person name="Garvin B.E."/>
            <person name="Gibson G."/>
            <person name="Gilbert D."/>
            <person name="Gnerre S."/>
            <person name="Godfrey J."/>
            <person name="Good R."/>
            <person name="Gotea V."/>
            <person name="Gravely B."/>
            <person name="Greenberg A.J."/>
            <person name="Griffiths-Jones S."/>
            <person name="Gross S."/>
            <person name="Guigo R."/>
            <person name="Gustafson E.A."/>
            <person name="Haerty W."/>
            <person name="Hahn M.W."/>
            <person name="Halligan D.L."/>
            <person name="Halpern A.L."/>
            <person name="Halter G.M."/>
            <person name="Han M.V."/>
            <person name="Heger A."/>
            <person name="Hillier L."/>
            <person name="Hinrichs A.S."/>
            <person name="Holmes I."/>
            <person name="Hoskins R.A."/>
            <person name="Hubisz M.J."/>
            <person name="Hultmark D."/>
            <person name="Huntley M.A."/>
            <person name="Jaffe D.B."/>
            <person name="Jagadeeshan S."/>
            <person name="Jeck W.R."/>
            <person name="Johnson J."/>
            <person name="Jones C.D."/>
            <person name="Jordan W.C."/>
            <person name="Karpen G.H."/>
            <person name="Kataoka E."/>
            <person name="Keightley P.D."/>
            <person name="Kheradpour P."/>
            <person name="Kirkness E.F."/>
            <person name="Koerich L.B."/>
            <person name="Kristiansen K."/>
            <person name="Kudrna D."/>
            <person name="Kulathinal R.J."/>
            <person name="Kumar S."/>
            <person name="Kwok R."/>
            <person name="Lander E."/>
            <person name="Langley C.H."/>
            <person name="Lapoint R."/>
            <person name="Lazzaro B.P."/>
            <person name="Lee S.J."/>
            <person name="Levesque L."/>
            <person name="Li R."/>
            <person name="Lin C.F."/>
            <person name="Lin M.F."/>
            <person name="Lindblad-Toh K."/>
            <person name="Llopart A."/>
            <person name="Long M."/>
            <person name="Low L."/>
            <person name="Lozovsky E."/>
            <person name="Lu J."/>
            <person name="Luo M."/>
            <person name="Machado C.A."/>
            <person name="Makalowski W."/>
            <person name="Marzo M."/>
            <person name="Matsuda M."/>
            <person name="Matzkin L."/>
            <person name="McAllister B."/>
            <person name="McBride C.S."/>
            <person name="McKernan B."/>
            <person name="McKernan K."/>
            <person name="Mendez-Lago M."/>
            <person name="Minx P."/>
            <person name="Mollenhauer M.U."/>
            <person name="Montooth K."/>
            <person name="Mount S.M."/>
            <person name="Mu X."/>
            <person name="Myers E."/>
            <person name="Negre B."/>
            <person name="Newfeld S."/>
            <person name="Nielsen R."/>
            <person name="Noor M.A."/>
            <person name="O'Grady P."/>
            <person name="Pachter L."/>
            <person name="Papaceit M."/>
            <person name="Parisi M.J."/>
            <person name="Parisi M."/>
            <person name="Parts L."/>
            <person name="Pedersen J.S."/>
            <person name="Pesole G."/>
            <person name="Phillippy A.M."/>
            <person name="Ponting C.P."/>
            <person name="Pop M."/>
            <person name="Porcelli D."/>
            <person name="Powell J.R."/>
            <person name="Prohaska S."/>
            <person name="Pruitt K."/>
            <person name="Puig M."/>
            <person name="Quesneville H."/>
            <person name="Ram K.R."/>
            <person name="Rand D."/>
            <person name="Rasmussen M.D."/>
            <person name="Reed L.K."/>
            <person name="Reenan R."/>
            <person name="Reily A."/>
            <person name="Remington K.A."/>
            <person name="Rieger T.T."/>
            <person name="Ritchie M.G."/>
            <person name="Robin C."/>
            <person name="Rogers Y.H."/>
            <person name="Rohde C."/>
            <person name="Rozas J."/>
            <person name="Rubenfield M.J."/>
            <person name="Ruiz A."/>
            <person name="Russo S."/>
            <person name="Salzberg S.L."/>
            <person name="Sanchez-Gracia A."/>
            <person name="Saranga D.J."/>
            <person name="Sato H."/>
            <person name="Schaeffer S.W."/>
            <person name="Schatz M.C."/>
            <person name="Schlenke T."/>
            <person name="Schwartz R."/>
            <person name="Segarra C."/>
            <person name="Singh R.S."/>
            <person name="Sirot L."/>
            <person name="Sirota M."/>
            <person name="Sisneros N.B."/>
            <person name="Smith C.D."/>
            <person name="Smith T.F."/>
            <person name="Spieth J."/>
            <person name="Stage D.E."/>
            <person name="Stark A."/>
            <person name="Stephan W."/>
            <person name="Strausberg R.L."/>
            <person name="Strempel S."/>
            <person name="Sturgill D."/>
            <person name="Sutton G."/>
            <person name="Sutton G.G."/>
            <person name="Tao W."/>
            <person name="Teichmann S."/>
            <person name="Tobari Y.N."/>
            <person name="Tomimura Y."/>
            <person name="Tsolas J.M."/>
            <person name="Valente V.L."/>
            <person name="Venter E."/>
            <person name="Venter J.C."/>
            <person name="Vicario S."/>
            <person name="Vieira F.G."/>
            <person name="Vilella A.J."/>
            <person name="Villasante A."/>
            <person name="Walenz B."/>
            <person name="Wang J."/>
            <person name="Wasserman M."/>
            <person name="Watts T."/>
            <person name="Wilson D."/>
            <person name="Wilson R.K."/>
            <person name="Wing R.A."/>
            <person name="Wolfner M.F."/>
            <person name="Wong A."/>
            <person name="Wong G.K."/>
            <person name="Wu C.I."/>
            <person name="Wu G."/>
            <person name="Yamamoto D."/>
            <person name="Yang H.P."/>
            <person name="Yang S.P."/>
            <person name="Yorke J.A."/>
            <person name="Yoshida K."/>
            <person name="Zdobnov E."/>
            <person name="Zhang P."/>
            <person name="Zhang Y."/>
            <person name="Zimin A.V."/>
            <person name="Baldwin J."/>
            <person name="Abdouelleil A."/>
            <person name="Abdulkadir J."/>
            <person name="Abebe A."/>
            <person name="Abera B."/>
            <person name="Abreu J."/>
            <person name="Acer S.C."/>
            <person name="Aftuck L."/>
            <person name="Alexander A."/>
            <person name="An P."/>
            <person name="Anderson E."/>
            <person name="Anderson S."/>
            <person name="Arachi H."/>
            <person name="Azer M."/>
            <person name="Bachantsang P."/>
            <person name="Barry A."/>
            <person name="Bayul T."/>
            <person name="Berlin A."/>
            <person name="Bessette D."/>
            <person name="Bloom T."/>
            <person name="Blye J."/>
            <person name="Boguslavskiy L."/>
            <person name="Bonnet C."/>
            <person name="Boukhgalter B."/>
            <person name="Bourzgui I."/>
            <person name="Brown A."/>
            <person name="Cahill P."/>
            <person name="Channer S."/>
            <person name="Cheshatsang Y."/>
            <person name="Chuda L."/>
            <person name="Citroen M."/>
            <person name="Collymore A."/>
            <person name="Cooke P."/>
            <person name="Costello M."/>
            <person name="D'Aco K."/>
            <person name="Daza R."/>
            <person name="De Haan G."/>
            <person name="DeGray S."/>
            <person name="DeMaso C."/>
            <person name="Dhargay N."/>
            <person name="Dooley K."/>
            <person name="Dooley E."/>
            <person name="Doricent M."/>
            <person name="Dorje P."/>
            <person name="Dorjee K."/>
            <person name="Dupes A."/>
            <person name="Elong R."/>
            <person name="Falk J."/>
            <person name="Farina A."/>
            <person name="Faro S."/>
            <person name="Ferguson D."/>
            <person name="Fisher S."/>
            <person name="Foley C.D."/>
            <person name="Franke A."/>
            <person name="Friedrich D."/>
            <person name="Gadbois L."/>
            <person name="Gearin G."/>
            <person name="Gearin C.R."/>
            <person name="Giannoukos G."/>
            <person name="Goode T."/>
            <person name="Graham J."/>
            <person name="Grandbois E."/>
            <person name="Grewal S."/>
            <person name="Gyaltsen K."/>
            <person name="Hafez N."/>
            <person name="Hagos B."/>
            <person name="Hall J."/>
            <person name="Henson C."/>
            <person name="Hollinger A."/>
            <person name="Honan T."/>
            <person name="Huard M.D."/>
            <person name="Hughes L."/>
            <person name="Hurhula B."/>
            <person name="Husby M.E."/>
            <person name="Kamat A."/>
            <person name="Kanga B."/>
            <person name="Kashin S."/>
            <person name="Khazanovich D."/>
            <person name="Kisner P."/>
            <person name="Lance K."/>
            <person name="Lara M."/>
            <person name="Lee W."/>
            <person name="Lennon N."/>
            <person name="Letendre F."/>
            <person name="LeVine R."/>
            <person name="Lipovsky A."/>
            <person name="Liu X."/>
            <person name="Liu J."/>
            <person name="Liu S."/>
            <person name="Lokyitsang T."/>
            <person name="Lokyitsang Y."/>
            <person name="Lubonja R."/>
            <person name="Lui A."/>
            <person name="MacDonald P."/>
            <person name="Magnisalis V."/>
            <person name="Maru K."/>
            <person name="Matthews C."/>
            <person name="McCusker W."/>
            <person name="McDonough S."/>
            <person name="Mehta T."/>
            <person name="Meldrim J."/>
            <person name="Meneus L."/>
            <person name="Mihai O."/>
            <person name="Mihalev A."/>
            <person name="Mihova T."/>
            <person name="Mittelman R."/>
            <person name="Mlenga V."/>
            <person name="Montmayeur A."/>
            <person name="Mulrain L."/>
            <person name="Navidi A."/>
            <person name="Naylor J."/>
            <person name="Negash T."/>
            <person name="Nguyen T."/>
            <person name="Nguyen N."/>
            <person name="Nicol R."/>
            <person name="Norbu C."/>
            <person name="Norbu N."/>
            <person name="Novod N."/>
            <person name="O'Neill B."/>
            <person name="Osman S."/>
            <person name="Markiewicz E."/>
            <person name="Oyono O.L."/>
            <person name="Patti C."/>
            <person name="Phunkhang P."/>
            <person name="Pierre F."/>
            <person name="Priest M."/>
            <person name="Raghuraman S."/>
            <person name="Rege F."/>
            <person name="Reyes R."/>
            <person name="Rise C."/>
            <person name="Rogov P."/>
            <person name="Ross K."/>
            <person name="Ryan E."/>
            <person name="Settipalli S."/>
            <person name="Shea T."/>
            <person name="Sherpa N."/>
            <person name="Shi L."/>
            <person name="Shih D."/>
            <person name="Sparrow T."/>
            <person name="Spaulding J."/>
            <person name="Stalker J."/>
            <person name="Stange-Thomann N."/>
            <person name="Stavropoulos S."/>
            <person name="Stone C."/>
            <person name="Strader C."/>
            <person name="Tesfaye S."/>
            <person name="Thomson T."/>
            <person name="Thoulutsang Y."/>
            <person name="Thoulutsang D."/>
            <person name="Topham K."/>
            <person name="Topping I."/>
            <person name="Tsamla T."/>
            <person name="Vassiliev H."/>
            <person name="Vo A."/>
            <person name="Wangchuk T."/>
            <person name="Wangdi T."/>
            <person name="Weiand M."/>
            <person name="Wilkinson J."/>
            <person name="Wilson A."/>
            <person name="Yadav S."/>
            <person name="Young G."/>
            <person name="Yu Q."/>
            <person name="Zembek L."/>
            <person name="Zhong D."/>
            <person name="Zimmer A."/>
            <person name="Zwirko Z."/>
            <person name="Jaffe D.B."/>
            <person name="Alvarez P."/>
            <person name="Brockman W."/>
            <person name="Butler J."/>
            <person name="Chin C."/>
            <person name="Gnerre S."/>
            <person name="Grabherr M."/>
            <person name="Kleber M."/>
            <person name="Mauceli E."/>
            <person name="MacCallum I."/>
        </authorList>
    </citation>
    <scope>NUCLEOTIDE SEQUENCE [LARGE SCALE GENOMIC DNA]</scope>
    <source>
        <strain evidence="3">Tucson 15010-1051.87</strain>
    </source>
</reference>
<sequence length="191" mass="21591">MSFNPFPIGTQLHVETCFGDHITGEVVTYEHSVKMLILSCPGKDSKGKKCLNQSIVNLDFCKNLKIIREAKTPDSNLNEPPARLNLLRLDQRLQQSVEQRENLLRSRNEHATPRGRQMFTMLTKHFGSSELSWQVDSILVLQQVTIAPPYRTSDITAKQNLPKLIGYVQRLVEKFNAQNGNGDADVEMAAK</sequence>
<evidence type="ECO:0000259" key="1">
    <source>
        <dbReference type="PROSITE" id="PS52001"/>
    </source>
</evidence>
<protein>
    <recommendedName>
        <fullName evidence="1">AD domain-containing protein</fullName>
    </recommendedName>
</protein>
<evidence type="ECO:0000313" key="2">
    <source>
        <dbReference type="EMBL" id="EDW69457.1"/>
    </source>
</evidence>
<organism evidence="2 3">
    <name type="scientific">Drosophila virilis</name>
    <name type="common">Fruit fly</name>
    <dbReference type="NCBI Taxonomy" id="7244"/>
    <lineage>
        <taxon>Eukaryota</taxon>
        <taxon>Metazoa</taxon>
        <taxon>Ecdysozoa</taxon>
        <taxon>Arthropoda</taxon>
        <taxon>Hexapoda</taxon>
        <taxon>Insecta</taxon>
        <taxon>Pterygota</taxon>
        <taxon>Neoptera</taxon>
        <taxon>Endopterygota</taxon>
        <taxon>Diptera</taxon>
        <taxon>Brachycera</taxon>
        <taxon>Muscomorpha</taxon>
        <taxon>Ephydroidea</taxon>
        <taxon>Drosophilidae</taxon>
        <taxon>Drosophila</taxon>
    </lineage>
</organism>
<name>B4LGL9_DROVI</name>
<dbReference type="SMART" id="SM00995">
    <property type="entry name" value="AD"/>
    <property type="match status" value="1"/>
</dbReference>
<evidence type="ECO:0000313" key="3">
    <source>
        <dbReference type="Proteomes" id="UP000008792"/>
    </source>
</evidence>
<dbReference type="InParanoid" id="B4LGL9"/>
<dbReference type="AlphaFoldDB" id="B4LGL9"/>
<dbReference type="PROSITE" id="PS52001">
    <property type="entry name" value="AD"/>
    <property type="match status" value="1"/>
</dbReference>
<dbReference type="InterPro" id="IPR039683">
    <property type="entry name" value="Lsm12-like"/>
</dbReference>
<feature type="domain" description="AD" evidence="1">
    <location>
        <begin position="82"/>
        <end position="180"/>
    </location>
</feature>
<dbReference type="InterPro" id="IPR048478">
    <property type="entry name" value="LSM12_LSM"/>
</dbReference>
<dbReference type="OMA" id="FNPFPIG"/>
<dbReference type="PANTHER" id="PTHR13542">
    <property type="entry name" value="LSM12 HOMOLOG"/>
    <property type="match status" value="1"/>
</dbReference>